<dbReference type="EMBL" id="BTSX01000001">
    <property type="protein sequence ID" value="GMS78760.1"/>
    <property type="molecule type" value="Genomic_DNA"/>
</dbReference>
<name>A0AAV5S9D3_9BILA</name>
<dbReference type="PANTHER" id="PTHR31552:SF8">
    <property type="entry name" value="SERPENTINE RECEPTOR CLASS GAMMA"/>
    <property type="match status" value="1"/>
</dbReference>
<proteinExistence type="inferred from homology"/>
<feature type="transmembrane region" description="Helical" evidence="6">
    <location>
        <begin position="215"/>
        <end position="242"/>
    </location>
</feature>
<evidence type="ECO:0000313" key="8">
    <source>
        <dbReference type="Proteomes" id="UP001432027"/>
    </source>
</evidence>
<dbReference type="GO" id="GO:0007606">
    <property type="term" value="P:sensory perception of chemical stimulus"/>
    <property type="evidence" value="ECO:0007669"/>
    <property type="project" value="UniProtKB-UniRule"/>
</dbReference>
<keyword evidence="3 6" id="KW-0812">Transmembrane</keyword>
<dbReference type="AlphaFoldDB" id="A0AAV5S9D3"/>
<dbReference type="GO" id="GO:0016020">
    <property type="term" value="C:membrane"/>
    <property type="evidence" value="ECO:0007669"/>
    <property type="project" value="UniProtKB-SubCell"/>
</dbReference>
<protein>
    <recommendedName>
        <fullName evidence="6">Serpentine receptor class gamma</fullName>
    </recommendedName>
</protein>
<dbReference type="InterPro" id="IPR000609">
    <property type="entry name" value="7TM_GPCR_serpentine_rcpt_Srg"/>
</dbReference>
<organism evidence="7 8">
    <name type="scientific">Pristionchus entomophagus</name>
    <dbReference type="NCBI Taxonomy" id="358040"/>
    <lineage>
        <taxon>Eukaryota</taxon>
        <taxon>Metazoa</taxon>
        <taxon>Ecdysozoa</taxon>
        <taxon>Nematoda</taxon>
        <taxon>Chromadorea</taxon>
        <taxon>Rhabditida</taxon>
        <taxon>Rhabditina</taxon>
        <taxon>Diplogasteromorpha</taxon>
        <taxon>Diplogasteroidea</taxon>
        <taxon>Neodiplogasteridae</taxon>
        <taxon>Pristionchus</taxon>
    </lineage>
</organism>
<feature type="transmembrane region" description="Helical" evidence="6">
    <location>
        <begin position="79"/>
        <end position="102"/>
    </location>
</feature>
<comment type="caution">
    <text evidence="7">The sequence shown here is derived from an EMBL/GenBank/DDBJ whole genome shotgun (WGS) entry which is preliminary data.</text>
</comment>
<keyword evidence="5 6" id="KW-0472">Membrane</keyword>
<feature type="transmembrane region" description="Helical" evidence="6">
    <location>
        <begin position="6"/>
        <end position="26"/>
    </location>
</feature>
<evidence type="ECO:0000256" key="2">
    <source>
        <dbReference type="ARBA" id="ARBA00005692"/>
    </source>
</evidence>
<feature type="transmembrane region" description="Helical" evidence="6">
    <location>
        <begin position="171"/>
        <end position="195"/>
    </location>
</feature>
<evidence type="ECO:0000256" key="4">
    <source>
        <dbReference type="ARBA" id="ARBA00022989"/>
    </source>
</evidence>
<evidence type="ECO:0000256" key="5">
    <source>
        <dbReference type="ARBA" id="ARBA00023136"/>
    </source>
</evidence>
<dbReference type="Pfam" id="PF02118">
    <property type="entry name" value="Srg"/>
    <property type="match status" value="1"/>
</dbReference>
<gene>
    <name evidence="7" type="ORF">PENTCL1PPCAC_935</name>
</gene>
<dbReference type="Proteomes" id="UP001432027">
    <property type="component" value="Unassembled WGS sequence"/>
</dbReference>
<feature type="transmembrane region" description="Helical" evidence="6">
    <location>
        <begin position="38"/>
        <end position="59"/>
    </location>
</feature>
<accession>A0AAV5S9D3</accession>
<dbReference type="GO" id="GO:0004888">
    <property type="term" value="F:transmembrane signaling receptor activity"/>
    <property type="evidence" value="ECO:0007669"/>
    <property type="project" value="InterPro"/>
</dbReference>
<dbReference type="PANTHER" id="PTHR31552">
    <property type="entry name" value="SERPENTINE RECEPTOR CLASS GAMMA"/>
    <property type="match status" value="1"/>
</dbReference>
<evidence type="ECO:0000313" key="7">
    <source>
        <dbReference type="EMBL" id="GMS78760.1"/>
    </source>
</evidence>
<evidence type="ECO:0000256" key="6">
    <source>
        <dbReference type="RuleBase" id="RU280813"/>
    </source>
</evidence>
<keyword evidence="4 6" id="KW-1133">Transmembrane helix</keyword>
<evidence type="ECO:0000256" key="3">
    <source>
        <dbReference type="ARBA" id="ARBA00022692"/>
    </source>
</evidence>
<keyword evidence="8" id="KW-1185">Reference proteome</keyword>
<feature type="transmembrane region" description="Helical" evidence="6">
    <location>
        <begin position="123"/>
        <end position="140"/>
    </location>
</feature>
<feature type="transmembrane region" description="Helical" evidence="6">
    <location>
        <begin position="262"/>
        <end position="282"/>
    </location>
</feature>
<reference evidence="7" key="1">
    <citation type="submission" date="2023-10" db="EMBL/GenBank/DDBJ databases">
        <title>Genome assembly of Pristionchus species.</title>
        <authorList>
            <person name="Yoshida K."/>
            <person name="Sommer R.J."/>
        </authorList>
    </citation>
    <scope>NUCLEOTIDE SEQUENCE</scope>
    <source>
        <strain evidence="7">RS0144</strain>
    </source>
</reference>
<sequence>MDTTNVIQLLYGIPGVLTYFLVIYAMRRVRRVLNKSFIIIYTITAAVNTAAWLNSWVTLRLRSEPFFFSYYEWAAANPLFRNTLLFLIPHFYYAQNACVLLLTFDRFAVIYSITRDTRWWNDLYVFIAVSLHILCLIVNLETRLPIDGVYNLNNESNGYIVVYDKTVNYNIVLATNVQLAFGVIIFLSCSLLNMLSLRQLIILRRKISIAKEFSFFLISFCIFIAQVLNLAIVVFYSFVFFFSDNDAPSRSNPYLLTDLMSFTSDLFSIGPAFYTVLLPGPIRRWVMQKIR</sequence>
<comment type="similarity">
    <text evidence="2 6">Belongs to the nematode receptor-like protein srg family.</text>
</comment>
<comment type="subcellular location">
    <subcellularLocation>
        <location evidence="1">Membrane</location>
        <topology evidence="1">Multi-pass membrane protein</topology>
    </subcellularLocation>
</comment>
<feature type="non-terminal residue" evidence="7">
    <location>
        <position position="291"/>
    </location>
</feature>
<evidence type="ECO:0000256" key="1">
    <source>
        <dbReference type="ARBA" id="ARBA00004141"/>
    </source>
</evidence>